<organism evidence="10 11">
    <name type="scientific">Devosia limi DSM 17137</name>
    <dbReference type="NCBI Taxonomy" id="1121477"/>
    <lineage>
        <taxon>Bacteria</taxon>
        <taxon>Pseudomonadati</taxon>
        <taxon>Pseudomonadota</taxon>
        <taxon>Alphaproteobacteria</taxon>
        <taxon>Hyphomicrobiales</taxon>
        <taxon>Devosiaceae</taxon>
        <taxon>Devosia</taxon>
    </lineage>
</organism>
<dbReference type="PANTHER" id="PTHR21666">
    <property type="entry name" value="PEPTIDASE-RELATED"/>
    <property type="match status" value="1"/>
</dbReference>
<dbReference type="GO" id="GO:0004222">
    <property type="term" value="F:metalloendopeptidase activity"/>
    <property type="evidence" value="ECO:0007669"/>
    <property type="project" value="TreeGrafter"/>
</dbReference>
<evidence type="ECO:0000313" key="11">
    <source>
        <dbReference type="Proteomes" id="UP000184533"/>
    </source>
</evidence>
<keyword evidence="7" id="KW-0175">Coiled coil</keyword>
<dbReference type="GO" id="GO:0046872">
    <property type="term" value="F:metal ion binding"/>
    <property type="evidence" value="ECO:0007669"/>
    <property type="project" value="UniProtKB-KW"/>
</dbReference>
<feature type="transmembrane region" description="Helical" evidence="8">
    <location>
        <begin position="12"/>
        <end position="33"/>
    </location>
</feature>
<evidence type="ECO:0000259" key="9">
    <source>
        <dbReference type="Pfam" id="PF01551"/>
    </source>
</evidence>
<dbReference type="Proteomes" id="UP000184533">
    <property type="component" value="Unassembled WGS sequence"/>
</dbReference>
<keyword evidence="4" id="KW-0378">Hydrolase</keyword>
<keyword evidence="8" id="KW-0812">Transmembrane</keyword>
<dbReference type="GO" id="GO:0006508">
    <property type="term" value="P:proteolysis"/>
    <property type="evidence" value="ECO:0007669"/>
    <property type="project" value="UniProtKB-KW"/>
</dbReference>
<evidence type="ECO:0000256" key="3">
    <source>
        <dbReference type="ARBA" id="ARBA00022723"/>
    </source>
</evidence>
<keyword evidence="8" id="KW-0472">Membrane</keyword>
<keyword evidence="2" id="KW-0645">Protease</keyword>
<dbReference type="PANTHER" id="PTHR21666:SF288">
    <property type="entry name" value="CELL DIVISION PROTEIN YTFB"/>
    <property type="match status" value="1"/>
</dbReference>
<dbReference type="InterPro" id="IPR011055">
    <property type="entry name" value="Dup_hybrid_motif"/>
</dbReference>
<feature type="domain" description="M23ase beta-sheet core" evidence="9">
    <location>
        <begin position="251"/>
        <end position="345"/>
    </location>
</feature>
<evidence type="ECO:0000256" key="7">
    <source>
        <dbReference type="SAM" id="Coils"/>
    </source>
</evidence>
<feature type="coiled-coil region" evidence="7">
    <location>
        <begin position="48"/>
        <end position="104"/>
    </location>
</feature>
<evidence type="ECO:0000256" key="4">
    <source>
        <dbReference type="ARBA" id="ARBA00022801"/>
    </source>
</evidence>
<proteinExistence type="predicted"/>
<dbReference type="FunFam" id="2.70.70.10:FF:000006">
    <property type="entry name" value="M23 family peptidase"/>
    <property type="match status" value="1"/>
</dbReference>
<name>A0A1M5CKV7_9HYPH</name>
<evidence type="ECO:0000256" key="6">
    <source>
        <dbReference type="ARBA" id="ARBA00023049"/>
    </source>
</evidence>
<keyword evidence="3" id="KW-0479">Metal-binding</keyword>
<accession>A0A1M5CKV7</accession>
<reference evidence="10 11" key="1">
    <citation type="submission" date="2016-11" db="EMBL/GenBank/DDBJ databases">
        <authorList>
            <person name="Jaros S."/>
            <person name="Januszkiewicz K."/>
            <person name="Wedrychowicz H."/>
        </authorList>
    </citation>
    <scope>NUCLEOTIDE SEQUENCE [LARGE SCALE GENOMIC DNA]</scope>
    <source>
        <strain evidence="10 11">DSM 17137</strain>
    </source>
</reference>
<dbReference type="AlphaFoldDB" id="A0A1M5CKV7"/>
<protein>
    <submittedName>
        <fullName evidence="10">Peptidase family M23</fullName>
    </submittedName>
</protein>
<dbReference type="SUPFAM" id="SSF51261">
    <property type="entry name" value="Duplicated hybrid motif"/>
    <property type="match status" value="1"/>
</dbReference>
<evidence type="ECO:0000256" key="8">
    <source>
        <dbReference type="SAM" id="Phobius"/>
    </source>
</evidence>
<evidence type="ECO:0000256" key="5">
    <source>
        <dbReference type="ARBA" id="ARBA00022833"/>
    </source>
</evidence>
<evidence type="ECO:0000256" key="1">
    <source>
        <dbReference type="ARBA" id="ARBA00001947"/>
    </source>
</evidence>
<sequence length="360" mass="38648">MRGSYLIHLKLVHWSLLGGLLITNVLTLAALLMNTEIVGIWKERSDTLAAYEERIAQLSLSVDRLRFRELANWGSSTSLKLQELAELQMRVEEKLSTVQALAEAAAGMGVSRFPTPGRQVARALAEESGGADPLDIVEADLQTMEQEIVAAVAILSVAANNSTDAIVAELRGIGQTLDETAAGRGGPLVPLSDILPETGELDIREAVAALDRFREARHAMDDLPIHRPVDTLSVSSDFGARKDPFTGQSAFHSGIDFPAPTGTPVRSAGRGVVTFVGWKGDYGNVVEISHGSGFVSRYPHLSKALVQEGDRIEADMQIALVGSTGRSTGPHLHFELRNQNGAIDPAPYLAAGDRLLPFDT</sequence>
<evidence type="ECO:0000313" key="10">
    <source>
        <dbReference type="EMBL" id="SHF55340.1"/>
    </source>
</evidence>
<dbReference type="Pfam" id="PF01551">
    <property type="entry name" value="Peptidase_M23"/>
    <property type="match status" value="1"/>
</dbReference>
<keyword evidence="5" id="KW-0862">Zinc</keyword>
<keyword evidence="8" id="KW-1133">Transmembrane helix</keyword>
<dbReference type="CDD" id="cd12797">
    <property type="entry name" value="M23_peptidase"/>
    <property type="match status" value="1"/>
</dbReference>
<comment type="cofactor">
    <cofactor evidence="1">
        <name>Zn(2+)</name>
        <dbReference type="ChEBI" id="CHEBI:29105"/>
    </cofactor>
</comment>
<keyword evidence="6" id="KW-0482">Metalloprotease</keyword>
<dbReference type="EMBL" id="FQVC01000009">
    <property type="protein sequence ID" value="SHF55340.1"/>
    <property type="molecule type" value="Genomic_DNA"/>
</dbReference>
<dbReference type="InterPro" id="IPR050570">
    <property type="entry name" value="Cell_wall_metabolism_enzyme"/>
</dbReference>
<dbReference type="InterPro" id="IPR016047">
    <property type="entry name" value="M23ase_b-sheet_dom"/>
</dbReference>
<evidence type="ECO:0000256" key="2">
    <source>
        <dbReference type="ARBA" id="ARBA00022670"/>
    </source>
</evidence>
<dbReference type="Gene3D" id="2.70.70.10">
    <property type="entry name" value="Glucose Permease (Domain IIA)"/>
    <property type="match status" value="1"/>
</dbReference>
<gene>
    <name evidence="10" type="ORF">SAMN02745223_02962</name>
</gene>